<dbReference type="PANTHER" id="PTHR23303:SF14">
    <property type="entry name" value="BOS COMPLEX SUBUNIT NOMO1-RELATED"/>
    <property type="match status" value="1"/>
</dbReference>
<dbReference type="PANTHER" id="PTHR23303">
    <property type="entry name" value="CARBOXYPEPTIDASE REGULATORY REGION-CONTAINING"/>
    <property type="match status" value="1"/>
</dbReference>
<keyword evidence="3" id="KW-0472">Membrane</keyword>
<name>Q0W948_METAR</name>
<keyword evidence="1" id="KW-0732">Signal</keyword>
<dbReference type="Gene3D" id="2.60.40.1120">
    <property type="entry name" value="Carboxypeptidase-like, regulatory domain"/>
    <property type="match status" value="3"/>
</dbReference>
<dbReference type="KEGG" id="rci:LRC162"/>
<gene>
    <name evidence="4" type="ORF">LRC162</name>
</gene>
<sequence length="510" mass="54653">MKSGMNRVYFTTVIIILNLLILYSLCITSASAEGTGYLMGRVTMPDQQTGIPNAEVELQKDVTGTDVGMAKVTTDAQGNFYITNLEPNDESWGYRLVVKKGDWGQSVTQHFSIIEGTSTVVTVRIFPHISRMTVESDKAVISADETSRANIVVRLYDIDGKPVPDNMHVVLSQDSYYPNPGKFFAGGQNGTELLLPTSGGKVEVQYGDIPGDSLARTVKINAECVQSAGNGSTALSIDLVKPNTITGTVYDMTMQPVPYAGVYLSRWDGVGKYTGYNSTEDGDSTDGSGRADANGNYRFTVMPAGDYMITANESSFNNSTKVQVIRGTYNVDIILPMSRGSIKGYVSDPDGTLVPGVQVKLFRVYEGRLSEMAVTVSDEDGSFSFDDIWYGRYNLQASAGNETADLPIVLDSSKATAAMNLRKANTTPTLVPTPGANNTTSANVTVTPTVKPASPGNATGKTVTPKPPTPTPFPLTPENLLKTYGVSIAVIAIICAGLLVLAIRYMPPKL</sequence>
<keyword evidence="3" id="KW-0812">Transmembrane</keyword>
<dbReference type="GO" id="GO:0030246">
    <property type="term" value="F:carbohydrate binding"/>
    <property type="evidence" value="ECO:0007669"/>
    <property type="project" value="InterPro"/>
</dbReference>
<accession>Q0W948</accession>
<dbReference type="InterPro" id="IPR051417">
    <property type="entry name" value="SDr/BOS_complex"/>
</dbReference>
<dbReference type="Proteomes" id="UP000000663">
    <property type="component" value="Chromosome"/>
</dbReference>
<dbReference type="eggNOG" id="arCOG03906">
    <property type="taxonomic scope" value="Archaea"/>
</dbReference>
<dbReference type="eggNOG" id="arCOG11021">
    <property type="taxonomic scope" value="Archaea"/>
</dbReference>
<dbReference type="EMBL" id="AM114193">
    <property type="protein sequence ID" value="CAJ35169.1"/>
    <property type="molecule type" value="Genomic_DNA"/>
</dbReference>
<dbReference type="SUPFAM" id="SSF49464">
    <property type="entry name" value="Carboxypeptidase regulatory domain-like"/>
    <property type="match status" value="1"/>
</dbReference>
<evidence type="ECO:0008006" key="6">
    <source>
        <dbReference type="Google" id="ProtNLM"/>
    </source>
</evidence>
<feature type="transmembrane region" description="Helical" evidence="3">
    <location>
        <begin position="484"/>
        <end position="503"/>
    </location>
</feature>
<proteinExistence type="predicted"/>
<evidence type="ECO:0000256" key="2">
    <source>
        <dbReference type="SAM" id="MobiDB-lite"/>
    </source>
</evidence>
<evidence type="ECO:0000313" key="4">
    <source>
        <dbReference type="EMBL" id="CAJ35169.1"/>
    </source>
</evidence>
<dbReference type="STRING" id="351160.LRC162"/>
<organism evidence="4 5">
    <name type="scientific">Methanocella arvoryzae (strain DSM 22066 / NBRC 105507 / MRE50)</name>
    <dbReference type="NCBI Taxonomy" id="351160"/>
    <lineage>
        <taxon>Archaea</taxon>
        <taxon>Methanobacteriati</taxon>
        <taxon>Methanobacteriota</taxon>
        <taxon>Stenosarchaea group</taxon>
        <taxon>Methanomicrobia</taxon>
        <taxon>Methanocellales</taxon>
        <taxon>Methanocellaceae</taxon>
        <taxon>Methanocella</taxon>
    </lineage>
</organism>
<feature type="region of interest" description="Disordered" evidence="2">
    <location>
        <begin position="426"/>
        <end position="471"/>
    </location>
</feature>
<evidence type="ECO:0000313" key="5">
    <source>
        <dbReference type="Proteomes" id="UP000000663"/>
    </source>
</evidence>
<reference evidence="4 5" key="1">
    <citation type="journal article" date="2006" name="Science">
        <title>Genome of rice cluster I archaea -- the key methane producers in the rice rhizosphere.</title>
        <authorList>
            <person name="Erkel C."/>
            <person name="Kube M."/>
            <person name="Reinhardt R."/>
            <person name="Liesack W."/>
        </authorList>
    </citation>
    <scope>NUCLEOTIDE SEQUENCE [LARGE SCALE GENOMIC DNA]</scope>
    <source>
        <strain evidence="5">DSM 22066 / NBRC 105507 / MRE50</strain>
    </source>
</reference>
<dbReference type="InterPro" id="IPR008969">
    <property type="entry name" value="CarboxyPept-like_regulatory"/>
</dbReference>
<feature type="compositionally biased region" description="Low complexity" evidence="2">
    <location>
        <begin position="437"/>
        <end position="450"/>
    </location>
</feature>
<keyword evidence="5" id="KW-1185">Reference proteome</keyword>
<dbReference type="AlphaFoldDB" id="Q0W948"/>
<evidence type="ECO:0000256" key="3">
    <source>
        <dbReference type="SAM" id="Phobius"/>
    </source>
</evidence>
<evidence type="ECO:0000256" key="1">
    <source>
        <dbReference type="ARBA" id="ARBA00022729"/>
    </source>
</evidence>
<dbReference type="InterPro" id="IPR013784">
    <property type="entry name" value="Carb-bd-like_fold"/>
</dbReference>
<keyword evidence="3" id="KW-1133">Transmembrane helix</keyword>
<dbReference type="PATRIC" id="fig|351160.9.peg.3090"/>
<dbReference type="SUPFAM" id="SSF49452">
    <property type="entry name" value="Starch-binding domain-like"/>
    <property type="match status" value="2"/>
</dbReference>
<dbReference type="Pfam" id="PF13620">
    <property type="entry name" value="CarboxypepD_reg"/>
    <property type="match status" value="3"/>
</dbReference>
<protein>
    <recommendedName>
        <fullName evidence="6">Carboxypeptidase regulatory-like domain-containing protein</fullName>
    </recommendedName>
</protein>